<keyword evidence="2" id="KW-0614">Plasmid</keyword>
<dbReference type="InterPro" id="IPR027417">
    <property type="entry name" value="P-loop_NTPase"/>
</dbReference>
<accession>A0A3G8YJ24</accession>
<geneLocation type="plasmid" evidence="2 3">
    <name>unnamed3</name>
</geneLocation>
<protein>
    <submittedName>
        <fullName evidence="2">DUF2075 domain-containing protein</fullName>
    </submittedName>
</protein>
<dbReference type="OrthoDB" id="9787585at2"/>
<reference evidence="2 3" key="1">
    <citation type="submission" date="2018-11" db="EMBL/GenBank/DDBJ databases">
        <title>Deinococcus shelandsis sp. nov., isolated from South Shetland Islands soil of Antarctica.</title>
        <authorList>
            <person name="Tian J."/>
        </authorList>
    </citation>
    <scope>NUCLEOTIDE SEQUENCE [LARGE SCALE GENOMIC DNA]</scope>
    <source>
        <strain evidence="2 3">S14-83T</strain>
        <plasmid evidence="2 3">unnamed3</plasmid>
    </source>
</reference>
<feature type="domain" description="NERD" evidence="1">
    <location>
        <begin position="29"/>
        <end position="143"/>
    </location>
</feature>
<evidence type="ECO:0000259" key="1">
    <source>
        <dbReference type="Pfam" id="PF08378"/>
    </source>
</evidence>
<dbReference type="Pfam" id="PF08378">
    <property type="entry name" value="NERD"/>
    <property type="match status" value="1"/>
</dbReference>
<dbReference type="Proteomes" id="UP000276417">
    <property type="component" value="Plasmid unnamed3"/>
</dbReference>
<dbReference type="InterPro" id="IPR011528">
    <property type="entry name" value="NERD"/>
</dbReference>
<evidence type="ECO:0000313" key="3">
    <source>
        <dbReference type="Proteomes" id="UP000276417"/>
    </source>
</evidence>
<evidence type="ECO:0000313" key="2">
    <source>
        <dbReference type="EMBL" id="AZI45268.1"/>
    </source>
</evidence>
<dbReference type="AlphaFoldDB" id="A0A3G8YJ24"/>
<dbReference type="SUPFAM" id="SSF52540">
    <property type="entry name" value="P-loop containing nucleoside triphosphate hydrolases"/>
    <property type="match status" value="1"/>
</dbReference>
<gene>
    <name evidence="2" type="ORF">EHF33_19775</name>
</gene>
<organism evidence="2 3">
    <name type="scientific">Deinococcus psychrotolerans</name>
    <dbReference type="NCBI Taxonomy" id="2489213"/>
    <lineage>
        <taxon>Bacteria</taxon>
        <taxon>Thermotogati</taxon>
        <taxon>Deinococcota</taxon>
        <taxon>Deinococci</taxon>
        <taxon>Deinococcales</taxon>
        <taxon>Deinococcaceae</taxon>
        <taxon>Deinococcus</taxon>
    </lineage>
</organism>
<name>A0A3G8YJ24_9DEIO</name>
<sequence length="566" mass="63845">MANTIRQRIGKYTSVKLVPASLPPDLPSLGERELLLRLHADRQHPDWWVLHSLDLAEHRYFQHSEADLVFLVPEFGIVVVEVKGHARVNRDPFSGQWHLGEDSPRVRSPFRQASDAMFSLRDYLTRHNPTYRHIQYESLVVFPFAEFYTDGGSIEWHPWQVVDRHDLSVRSLPECVLTALDNARRDAVERRGQDSPMPLSEAMCRDILQLLCPTVGSYLPEVWTPPSFLMQGRRALSRHLDELDLLLDAVWLNDRLLIRGGPGTGKTGLLIKAAQRVVTEGHGPPLLVCFNRLLAQDLSRQLRNVAKVTTYHELLSTLQTHHGSQQLAVAHTARIFRPVRTLLIDEAEDFLLQAEARAALDLCVEGGLAEGRVIATLDDRYQQLRIGEATFTAQDIFAGYLSLDLQDNRRTLPRVSSLAELYSGHSPWRRTVREDDLVQPLTSYGSPEQVVGMLADVQQQFQHEGFTSAEMVVLSGCRPDQSLAARAQQQGFPFAPYGQQSAHEVPYTSVQAFKGRECPVVILTNLPYGPDPNTLMLIGLTRSIARVAVLVEKQSAFIEQYLRRIA</sequence>
<dbReference type="EMBL" id="CP034187">
    <property type="protein sequence ID" value="AZI45268.1"/>
    <property type="molecule type" value="Genomic_DNA"/>
</dbReference>
<dbReference type="Pfam" id="PF13245">
    <property type="entry name" value="AAA_19"/>
    <property type="match status" value="1"/>
</dbReference>
<keyword evidence="3" id="KW-1185">Reference proteome</keyword>
<dbReference type="KEGG" id="dph:EHF33_19775"/>
<dbReference type="Gene3D" id="3.40.50.300">
    <property type="entry name" value="P-loop containing nucleotide triphosphate hydrolases"/>
    <property type="match status" value="1"/>
</dbReference>
<proteinExistence type="predicted"/>